<feature type="active site" evidence="6">
    <location>
        <position position="282"/>
    </location>
</feature>
<dbReference type="PRINTS" id="PR00792">
    <property type="entry name" value="PEPSIN"/>
</dbReference>
<dbReference type="InterPro" id="IPR021109">
    <property type="entry name" value="Peptidase_aspartic_dom_sf"/>
</dbReference>
<dbReference type="InterPro" id="IPR033121">
    <property type="entry name" value="PEPTIDASE_A1"/>
</dbReference>
<dbReference type="Pfam" id="PF00026">
    <property type="entry name" value="Asp"/>
    <property type="match status" value="1"/>
</dbReference>
<feature type="transmembrane region" description="Helical" evidence="9">
    <location>
        <begin position="502"/>
        <end position="521"/>
    </location>
</feature>
<dbReference type="Gene3D" id="2.40.70.10">
    <property type="entry name" value="Acid Proteases"/>
    <property type="match status" value="2"/>
</dbReference>
<feature type="compositionally biased region" description="Low complexity" evidence="8">
    <location>
        <begin position="447"/>
        <end position="456"/>
    </location>
</feature>
<feature type="compositionally biased region" description="Gly residues" evidence="8">
    <location>
        <begin position="457"/>
        <end position="470"/>
    </location>
</feature>
<feature type="region of interest" description="Disordered" evidence="8">
    <location>
        <begin position="447"/>
        <end position="479"/>
    </location>
</feature>
<sequence length="522" mass="53533">MRLGHAAILAVASTAAAKNTFKVPIIRQGPGRGGVSRRSPHLTPRATNTEVLVNNITGGGYYASVEVGTPGQPIEMVLDTGSSDAFIIASNADLCTSARLQRYYGETCDDTFDANSSSTYQLVSQDGFSIKYLDGSTASGDYITDNFQIGDQTITDLQMGLATSVVSGTSVLGIGFAANEAAAEEYPNLIDRMVSEGLVSTRAYSLWLNDYASDSGSILFGGIDTDKFIGELRTIDILPDSETGNYTSFTVGMSALSLEFANGTDPANISLPSGGLLNAVLDSGTTLSYFPDDVATPLFEALGAYTYTEDSQALTLVDCNLLDSDQTFTLRIGFAASEDDTASAVTIAVPADELVLDVFAGQQDLLPTTIPFESTCLLGVQNSGDALPSGRAQSIEFALLGDTFLRSAYVVYDLDNREIGLAQANLNSTDSSVVELQSGATALPTATGVASQQAGATGTGTSSGGGGGGEATVTVTSSSSASASASGNAGAAGARPLGGSQGLGVVVVPLLFSFVGGAMLLL</sequence>
<comment type="similarity">
    <text evidence="1 7">Belongs to the peptidase A1 family.</text>
</comment>
<evidence type="ECO:0000256" key="2">
    <source>
        <dbReference type="ARBA" id="ARBA00022670"/>
    </source>
</evidence>
<protein>
    <submittedName>
        <fullName evidence="11">Acid protease</fullName>
    </submittedName>
</protein>
<keyword evidence="9" id="KW-1133">Transmembrane helix</keyword>
<gene>
    <name evidence="11" type="ORF">NKR23_g1785</name>
</gene>
<feature type="active site" evidence="6">
    <location>
        <position position="79"/>
    </location>
</feature>
<evidence type="ECO:0000259" key="10">
    <source>
        <dbReference type="PROSITE" id="PS51767"/>
    </source>
</evidence>
<dbReference type="SUPFAM" id="SSF50630">
    <property type="entry name" value="Acid proteases"/>
    <property type="match status" value="1"/>
</dbReference>
<organism evidence="11 12">
    <name type="scientific">Pleurostoma richardsiae</name>
    <dbReference type="NCBI Taxonomy" id="41990"/>
    <lineage>
        <taxon>Eukaryota</taxon>
        <taxon>Fungi</taxon>
        <taxon>Dikarya</taxon>
        <taxon>Ascomycota</taxon>
        <taxon>Pezizomycotina</taxon>
        <taxon>Sordariomycetes</taxon>
        <taxon>Sordariomycetidae</taxon>
        <taxon>Calosphaeriales</taxon>
        <taxon>Pleurostomataceae</taxon>
        <taxon>Pleurostoma</taxon>
    </lineage>
</organism>
<keyword evidence="4 7" id="KW-0064">Aspartyl protease</keyword>
<keyword evidence="9" id="KW-0812">Transmembrane</keyword>
<proteinExistence type="inferred from homology"/>
<keyword evidence="3" id="KW-0732">Signal</keyword>
<evidence type="ECO:0000256" key="7">
    <source>
        <dbReference type="RuleBase" id="RU000454"/>
    </source>
</evidence>
<name>A0AA38S323_9PEZI</name>
<dbReference type="Proteomes" id="UP001174694">
    <property type="component" value="Unassembled WGS sequence"/>
</dbReference>
<comment type="caution">
    <text evidence="11">The sequence shown here is derived from an EMBL/GenBank/DDBJ whole genome shotgun (WGS) entry which is preliminary data.</text>
</comment>
<dbReference type="PROSITE" id="PS00141">
    <property type="entry name" value="ASP_PROTEASE"/>
    <property type="match status" value="1"/>
</dbReference>
<evidence type="ECO:0000256" key="5">
    <source>
        <dbReference type="ARBA" id="ARBA00022801"/>
    </source>
</evidence>
<dbReference type="InterPro" id="IPR033876">
    <property type="entry name" value="SAP-like"/>
</dbReference>
<dbReference type="PANTHER" id="PTHR47966">
    <property type="entry name" value="BETA-SITE APP-CLEAVING ENZYME, ISOFORM A-RELATED"/>
    <property type="match status" value="1"/>
</dbReference>
<keyword evidence="5 7" id="KW-0378">Hydrolase</keyword>
<evidence type="ECO:0000256" key="6">
    <source>
        <dbReference type="PIRSR" id="PIRSR601461-1"/>
    </source>
</evidence>
<evidence type="ECO:0000313" key="11">
    <source>
        <dbReference type="EMBL" id="KAJ9155204.1"/>
    </source>
</evidence>
<feature type="domain" description="Peptidase A1" evidence="10">
    <location>
        <begin position="61"/>
        <end position="422"/>
    </location>
</feature>
<accession>A0AA38S323</accession>
<dbReference type="InterPro" id="IPR001969">
    <property type="entry name" value="Aspartic_peptidase_AS"/>
</dbReference>
<dbReference type="CDD" id="cd05474">
    <property type="entry name" value="SAP_like"/>
    <property type="match status" value="1"/>
</dbReference>
<dbReference type="GO" id="GO:0004190">
    <property type="term" value="F:aspartic-type endopeptidase activity"/>
    <property type="evidence" value="ECO:0007669"/>
    <property type="project" value="UniProtKB-KW"/>
</dbReference>
<evidence type="ECO:0000256" key="9">
    <source>
        <dbReference type="SAM" id="Phobius"/>
    </source>
</evidence>
<dbReference type="AlphaFoldDB" id="A0AA38S323"/>
<evidence type="ECO:0000256" key="8">
    <source>
        <dbReference type="SAM" id="MobiDB-lite"/>
    </source>
</evidence>
<dbReference type="GO" id="GO:0006508">
    <property type="term" value="P:proteolysis"/>
    <property type="evidence" value="ECO:0007669"/>
    <property type="project" value="UniProtKB-KW"/>
</dbReference>
<dbReference type="PANTHER" id="PTHR47966:SF65">
    <property type="entry name" value="ASPARTIC-TYPE ENDOPEPTIDASE"/>
    <property type="match status" value="1"/>
</dbReference>
<dbReference type="EMBL" id="JANBVO010000003">
    <property type="protein sequence ID" value="KAJ9155204.1"/>
    <property type="molecule type" value="Genomic_DNA"/>
</dbReference>
<evidence type="ECO:0000256" key="1">
    <source>
        <dbReference type="ARBA" id="ARBA00007447"/>
    </source>
</evidence>
<reference evidence="11" key="1">
    <citation type="submission" date="2022-07" db="EMBL/GenBank/DDBJ databases">
        <title>Fungi with potential for degradation of polypropylene.</title>
        <authorList>
            <person name="Gostincar C."/>
        </authorList>
    </citation>
    <scope>NUCLEOTIDE SEQUENCE</scope>
    <source>
        <strain evidence="11">EXF-13308</strain>
    </source>
</reference>
<evidence type="ECO:0000256" key="4">
    <source>
        <dbReference type="ARBA" id="ARBA00022750"/>
    </source>
</evidence>
<dbReference type="InterPro" id="IPR001461">
    <property type="entry name" value="Aspartic_peptidase_A1"/>
</dbReference>
<keyword evidence="9" id="KW-0472">Membrane</keyword>
<keyword evidence="12" id="KW-1185">Reference proteome</keyword>
<dbReference type="PROSITE" id="PS51767">
    <property type="entry name" value="PEPTIDASE_A1"/>
    <property type="match status" value="1"/>
</dbReference>
<evidence type="ECO:0000256" key="3">
    <source>
        <dbReference type="ARBA" id="ARBA00022729"/>
    </source>
</evidence>
<evidence type="ECO:0000313" key="12">
    <source>
        <dbReference type="Proteomes" id="UP001174694"/>
    </source>
</evidence>
<keyword evidence="2 7" id="KW-0645">Protease</keyword>